<protein>
    <submittedName>
        <fullName evidence="4">RNA recognition motif</fullName>
    </submittedName>
</protein>
<feature type="domain" description="RRM" evidence="3">
    <location>
        <begin position="124"/>
        <end position="205"/>
    </location>
</feature>
<accession>A0AAW1L9Q6</accession>
<dbReference type="Proteomes" id="UP001458880">
    <property type="component" value="Unassembled WGS sequence"/>
</dbReference>
<comment type="caution">
    <text evidence="4">The sequence shown here is derived from an EMBL/GenBank/DDBJ whole genome shotgun (WGS) entry which is preliminary data.</text>
</comment>
<dbReference type="AlphaFoldDB" id="A0AAW1L9Q6"/>
<evidence type="ECO:0000256" key="2">
    <source>
        <dbReference type="PROSITE-ProRule" id="PRU00176"/>
    </source>
</evidence>
<feature type="domain" description="RRM" evidence="3">
    <location>
        <begin position="44"/>
        <end position="122"/>
    </location>
</feature>
<dbReference type="Pfam" id="PF00076">
    <property type="entry name" value="RRM_1"/>
    <property type="match status" value="1"/>
</dbReference>
<dbReference type="InterPro" id="IPR035979">
    <property type="entry name" value="RBD_domain_sf"/>
</dbReference>
<dbReference type="SMART" id="SM00360">
    <property type="entry name" value="RRM"/>
    <property type="match status" value="3"/>
</dbReference>
<dbReference type="Gene3D" id="3.30.70.330">
    <property type="match status" value="3"/>
</dbReference>
<evidence type="ECO:0000313" key="5">
    <source>
        <dbReference type="Proteomes" id="UP001458880"/>
    </source>
</evidence>
<sequence>MDYYEITYRIQKFQALANYSLLRDTTHRTWEICGSSDCMTFKNSDVFISGIPSDTLEDELIPFFATIGIVVKFKLLTLHNSLYNSGFAVVTYCDSSVAETAIKMSNYIHFKGITLTVEKVTDNCRLFLGGIPETKSKDEVWQALNWRGITGIVDVIMYRSYRNRAYNRGYVFVEFHTFVEAAQTRILHKNLILWGERMAIDWSEPIPSVTDNVMSKVKKLFIRNIEVTMSKNCFELLLRDILGNIQLEKVYKFKDYAFIHFRNKCDAEYALELLRETFKNSFIEICWATPQEFAPRKKRYLAAKFKPKKNFRQLHKQPAMQQAHCVSKCNEETSLNEDNILDALHDRIISCLNSLVID</sequence>
<dbReference type="PANTHER" id="PTHR21245">
    <property type="entry name" value="HETEROGENEOUS NUCLEAR RIBONUCLEOPROTEIN"/>
    <property type="match status" value="1"/>
</dbReference>
<dbReference type="InterPro" id="IPR000504">
    <property type="entry name" value="RRM_dom"/>
</dbReference>
<organism evidence="4 5">
    <name type="scientific">Popillia japonica</name>
    <name type="common">Japanese beetle</name>
    <dbReference type="NCBI Taxonomy" id="7064"/>
    <lineage>
        <taxon>Eukaryota</taxon>
        <taxon>Metazoa</taxon>
        <taxon>Ecdysozoa</taxon>
        <taxon>Arthropoda</taxon>
        <taxon>Hexapoda</taxon>
        <taxon>Insecta</taxon>
        <taxon>Pterygota</taxon>
        <taxon>Neoptera</taxon>
        <taxon>Endopterygota</taxon>
        <taxon>Coleoptera</taxon>
        <taxon>Polyphaga</taxon>
        <taxon>Scarabaeiformia</taxon>
        <taxon>Scarabaeidae</taxon>
        <taxon>Rutelinae</taxon>
        <taxon>Popillia</taxon>
    </lineage>
</organism>
<name>A0AAW1L9Q6_POPJA</name>
<feature type="domain" description="RRM" evidence="3">
    <location>
        <begin position="218"/>
        <end position="290"/>
    </location>
</feature>
<keyword evidence="5" id="KW-1185">Reference proteome</keyword>
<proteinExistence type="predicted"/>
<dbReference type="InterPro" id="IPR012677">
    <property type="entry name" value="Nucleotide-bd_a/b_plait_sf"/>
</dbReference>
<reference evidence="4 5" key="1">
    <citation type="journal article" date="2024" name="BMC Genomics">
        <title>De novo assembly and annotation of Popillia japonica's genome with initial clues to its potential as an invasive pest.</title>
        <authorList>
            <person name="Cucini C."/>
            <person name="Boschi S."/>
            <person name="Funari R."/>
            <person name="Cardaioli E."/>
            <person name="Iannotti N."/>
            <person name="Marturano G."/>
            <person name="Paoli F."/>
            <person name="Bruttini M."/>
            <person name="Carapelli A."/>
            <person name="Frati F."/>
            <person name="Nardi F."/>
        </authorList>
    </citation>
    <scope>NUCLEOTIDE SEQUENCE [LARGE SCALE GENOMIC DNA]</scope>
    <source>
        <strain evidence="4">DMR45628</strain>
    </source>
</reference>
<gene>
    <name evidence="4" type="ORF">QE152_g14372</name>
</gene>
<dbReference type="SUPFAM" id="SSF54928">
    <property type="entry name" value="RNA-binding domain, RBD"/>
    <property type="match status" value="2"/>
</dbReference>
<evidence type="ECO:0000256" key="1">
    <source>
        <dbReference type="ARBA" id="ARBA00022884"/>
    </source>
</evidence>
<dbReference type="GO" id="GO:0003723">
    <property type="term" value="F:RNA binding"/>
    <property type="evidence" value="ECO:0007669"/>
    <property type="project" value="UniProtKB-UniRule"/>
</dbReference>
<dbReference type="PROSITE" id="PS50102">
    <property type="entry name" value="RRM"/>
    <property type="match status" value="3"/>
</dbReference>
<evidence type="ECO:0000259" key="3">
    <source>
        <dbReference type="PROSITE" id="PS50102"/>
    </source>
</evidence>
<dbReference type="CDD" id="cd00590">
    <property type="entry name" value="RRM_SF"/>
    <property type="match status" value="1"/>
</dbReference>
<keyword evidence="1 2" id="KW-0694">RNA-binding</keyword>
<evidence type="ECO:0000313" key="4">
    <source>
        <dbReference type="EMBL" id="KAK9730646.1"/>
    </source>
</evidence>
<dbReference type="EMBL" id="JASPKY010000144">
    <property type="protein sequence ID" value="KAK9730646.1"/>
    <property type="molecule type" value="Genomic_DNA"/>
</dbReference>